<dbReference type="GO" id="GO:0043047">
    <property type="term" value="F:single-stranded telomeric DNA binding"/>
    <property type="evidence" value="ECO:0007669"/>
    <property type="project" value="InterPro"/>
</dbReference>
<keyword evidence="2" id="KW-1185">Reference proteome</keyword>
<proteinExistence type="predicted"/>
<comment type="caution">
    <text evidence="1">The sequence shown here is derived from an EMBL/GenBank/DDBJ whole genome shotgun (WGS) entry which is preliminary data.</text>
</comment>
<dbReference type="EMBL" id="JAVFHQ010000052">
    <property type="protein sequence ID" value="KAK4541491.1"/>
    <property type="molecule type" value="Genomic_DNA"/>
</dbReference>
<sequence length="127" mass="14070">MNAGTKVRFLGCAHAYDGQTARLIIRDRYPATAKDVPTAIVSVQNLLEIMNHELVEVGAWLNIMGYVRALPELVDTPADAGVKRSRRKALHHTTFVEATMIWSAGVIMVDKYNDVLTDLQRASYQAG</sequence>
<dbReference type="InterPro" id="IPR024222">
    <property type="entry name" value="Ten1_fungal"/>
</dbReference>
<protein>
    <submittedName>
        <fullName evidence="1">Uncharacterized protein</fullName>
    </submittedName>
</protein>
<accession>A0AAV9J8R8</accession>
<dbReference type="InterPro" id="IPR012340">
    <property type="entry name" value="NA-bd_OB-fold"/>
</dbReference>
<organism evidence="1 2">
    <name type="scientific">Oleoguttula mirabilis</name>
    <dbReference type="NCBI Taxonomy" id="1507867"/>
    <lineage>
        <taxon>Eukaryota</taxon>
        <taxon>Fungi</taxon>
        <taxon>Dikarya</taxon>
        <taxon>Ascomycota</taxon>
        <taxon>Pezizomycotina</taxon>
        <taxon>Dothideomycetes</taxon>
        <taxon>Dothideomycetidae</taxon>
        <taxon>Mycosphaerellales</taxon>
        <taxon>Teratosphaeriaceae</taxon>
        <taxon>Oleoguttula</taxon>
    </lineage>
</organism>
<evidence type="ECO:0000313" key="2">
    <source>
        <dbReference type="Proteomes" id="UP001324427"/>
    </source>
</evidence>
<reference evidence="1 2" key="1">
    <citation type="submission" date="2021-11" db="EMBL/GenBank/DDBJ databases">
        <title>Black yeast isolated from Biological Soil Crust.</title>
        <authorList>
            <person name="Kurbessoian T."/>
        </authorList>
    </citation>
    <scope>NUCLEOTIDE SEQUENCE [LARGE SCALE GENOMIC DNA]</scope>
    <source>
        <strain evidence="1 2">CCFEE 5522</strain>
    </source>
</reference>
<dbReference type="Pfam" id="PF12658">
    <property type="entry name" value="Ten1"/>
    <property type="match status" value="1"/>
</dbReference>
<dbReference type="GO" id="GO:1990879">
    <property type="term" value="C:CST complex"/>
    <property type="evidence" value="ECO:0007669"/>
    <property type="project" value="InterPro"/>
</dbReference>
<gene>
    <name evidence="1" type="ORF">LTR36_007937</name>
</gene>
<dbReference type="Proteomes" id="UP001324427">
    <property type="component" value="Unassembled WGS sequence"/>
</dbReference>
<evidence type="ECO:0000313" key="1">
    <source>
        <dbReference type="EMBL" id="KAK4541491.1"/>
    </source>
</evidence>
<dbReference type="Gene3D" id="2.40.50.140">
    <property type="entry name" value="Nucleic acid-binding proteins"/>
    <property type="match status" value="1"/>
</dbReference>
<dbReference type="AlphaFoldDB" id="A0AAV9J8R8"/>
<dbReference type="GO" id="GO:0016233">
    <property type="term" value="P:telomere capping"/>
    <property type="evidence" value="ECO:0007669"/>
    <property type="project" value="InterPro"/>
</dbReference>
<name>A0AAV9J8R8_9PEZI</name>